<evidence type="ECO:0000256" key="1">
    <source>
        <dbReference type="SAM" id="Phobius"/>
    </source>
</evidence>
<organism evidence="2 3">
    <name type="scientific">Aspergillus bertholletiae</name>
    <dbReference type="NCBI Taxonomy" id="1226010"/>
    <lineage>
        <taxon>Eukaryota</taxon>
        <taxon>Fungi</taxon>
        <taxon>Dikarya</taxon>
        <taxon>Ascomycota</taxon>
        <taxon>Pezizomycotina</taxon>
        <taxon>Eurotiomycetes</taxon>
        <taxon>Eurotiomycetidae</taxon>
        <taxon>Eurotiales</taxon>
        <taxon>Aspergillaceae</taxon>
        <taxon>Aspergillus</taxon>
        <taxon>Aspergillus subgen. Circumdati</taxon>
    </lineage>
</organism>
<proteinExistence type="predicted"/>
<dbReference type="AlphaFoldDB" id="A0A5N7AUV3"/>
<sequence>MRAVTRYLWFAGILAQEKRTGGNAITRTEQLFLILPACYSPGWCALFYKILVLRLAHRLPSGSPGQKWRWLEAQ</sequence>
<keyword evidence="3" id="KW-1185">Reference proteome</keyword>
<name>A0A5N7AUV3_9EURO</name>
<dbReference type="Proteomes" id="UP000326198">
    <property type="component" value="Unassembled WGS sequence"/>
</dbReference>
<evidence type="ECO:0000313" key="2">
    <source>
        <dbReference type="EMBL" id="KAE8373096.1"/>
    </source>
</evidence>
<feature type="transmembrane region" description="Helical" evidence="1">
    <location>
        <begin position="31"/>
        <end position="51"/>
    </location>
</feature>
<keyword evidence="1" id="KW-0472">Membrane</keyword>
<keyword evidence="1" id="KW-1133">Transmembrane helix</keyword>
<protein>
    <submittedName>
        <fullName evidence="2">Uncharacterized protein</fullName>
    </submittedName>
</protein>
<accession>A0A5N7AUV3</accession>
<dbReference type="EMBL" id="ML736328">
    <property type="protein sequence ID" value="KAE8373096.1"/>
    <property type="molecule type" value="Genomic_DNA"/>
</dbReference>
<evidence type="ECO:0000313" key="3">
    <source>
        <dbReference type="Proteomes" id="UP000326198"/>
    </source>
</evidence>
<reference evidence="2 3" key="1">
    <citation type="submission" date="2019-04" db="EMBL/GenBank/DDBJ databases">
        <title>Friends and foes A comparative genomics studyof 23 Aspergillus species from section Flavi.</title>
        <authorList>
            <consortium name="DOE Joint Genome Institute"/>
            <person name="Kjaerbolling I."/>
            <person name="Vesth T."/>
            <person name="Frisvad J.C."/>
            <person name="Nybo J.L."/>
            <person name="Theobald S."/>
            <person name="Kildgaard S."/>
            <person name="Isbrandt T."/>
            <person name="Kuo A."/>
            <person name="Sato A."/>
            <person name="Lyhne E.K."/>
            <person name="Kogle M.E."/>
            <person name="Wiebenga A."/>
            <person name="Kun R.S."/>
            <person name="Lubbers R.J."/>
            <person name="Makela M.R."/>
            <person name="Barry K."/>
            <person name="Chovatia M."/>
            <person name="Clum A."/>
            <person name="Daum C."/>
            <person name="Haridas S."/>
            <person name="He G."/>
            <person name="LaButti K."/>
            <person name="Lipzen A."/>
            <person name="Mondo S."/>
            <person name="Riley R."/>
            <person name="Salamov A."/>
            <person name="Simmons B.A."/>
            <person name="Magnuson J.K."/>
            <person name="Henrissat B."/>
            <person name="Mortensen U.H."/>
            <person name="Larsen T.O."/>
            <person name="Devries R.P."/>
            <person name="Grigoriev I.V."/>
            <person name="Machida M."/>
            <person name="Baker S.E."/>
            <person name="Andersen M.R."/>
        </authorList>
    </citation>
    <scope>NUCLEOTIDE SEQUENCE [LARGE SCALE GENOMIC DNA]</scope>
    <source>
        <strain evidence="2 3">IBT 29228</strain>
    </source>
</reference>
<gene>
    <name evidence="2" type="ORF">BDV26DRAFT_272846</name>
</gene>
<keyword evidence="1" id="KW-0812">Transmembrane</keyword>